<feature type="domain" description="C2H2-type" evidence="13">
    <location>
        <begin position="458"/>
        <end position="485"/>
    </location>
</feature>
<dbReference type="Pfam" id="PF00096">
    <property type="entry name" value="zf-C2H2"/>
    <property type="match status" value="14"/>
</dbReference>
<evidence type="ECO:0000256" key="8">
    <source>
        <dbReference type="ARBA" id="ARBA00023125"/>
    </source>
</evidence>
<comment type="similarity">
    <text evidence="2">Belongs to the krueppel C2H2-type zinc-finger protein family.</text>
</comment>
<feature type="domain" description="C2H2-type" evidence="13">
    <location>
        <begin position="430"/>
        <end position="457"/>
    </location>
</feature>
<feature type="domain" description="C2H2-type" evidence="13">
    <location>
        <begin position="710"/>
        <end position="737"/>
    </location>
</feature>
<keyword evidence="6" id="KW-0862">Zinc</keyword>
<dbReference type="PANTHER" id="PTHR24376:SF243">
    <property type="entry name" value="C2H2-TYPE DOMAIN-CONTAINING PROTEIN"/>
    <property type="match status" value="1"/>
</dbReference>
<dbReference type="AlphaFoldDB" id="A0A4P6XU22"/>
<feature type="compositionally biased region" description="Polar residues" evidence="12">
    <location>
        <begin position="132"/>
        <end position="166"/>
    </location>
</feature>
<comment type="subcellular location">
    <subcellularLocation>
        <location evidence="1">Nucleus</location>
    </subcellularLocation>
</comment>
<evidence type="ECO:0000256" key="6">
    <source>
        <dbReference type="ARBA" id="ARBA00022833"/>
    </source>
</evidence>
<dbReference type="GO" id="GO:0000978">
    <property type="term" value="F:RNA polymerase II cis-regulatory region sequence-specific DNA binding"/>
    <property type="evidence" value="ECO:0007669"/>
    <property type="project" value="TreeGrafter"/>
</dbReference>
<dbReference type="Gene3D" id="3.30.160.60">
    <property type="entry name" value="Classic Zinc Finger"/>
    <property type="match status" value="15"/>
</dbReference>
<feature type="domain" description="C2H2-type" evidence="13">
    <location>
        <begin position="626"/>
        <end position="653"/>
    </location>
</feature>
<feature type="region of interest" description="Disordered" evidence="12">
    <location>
        <begin position="1"/>
        <end position="90"/>
    </location>
</feature>
<dbReference type="EMBL" id="CP034460">
    <property type="protein sequence ID" value="QBM90325.1"/>
    <property type="molecule type" value="Genomic_DNA"/>
</dbReference>
<dbReference type="STRING" id="2163413.A0A4P6XU22"/>
<feature type="compositionally biased region" description="Polar residues" evidence="12">
    <location>
        <begin position="248"/>
        <end position="260"/>
    </location>
</feature>
<dbReference type="GO" id="GO:0008270">
    <property type="term" value="F:zinc ion binding"/>
    <property type="evidence" value="ECO:0007669"/>
    <property type="project" value="UniProtKB-KW"/>
</dbReference>
<evidence type="ECO:0000313" key="14">
    <source>
        <dbReference type="EMBL" id="QBM90325.1"/>
    </source>
</evidence>
<proteinExistence type="inferred from homology"/>
<evidence type="ECO:0000256" key="4">
    <source>
        <dbReference type="ARBA" id="ARBA00022737"/>
    </source>
</evidence>
<keyword evidence="8" id="KW-0238">DNA-binding</keyword>
<feature type="compositionally biased region" description="Basic and acidic residues" evidence="12">
    <location>
        <begin position="50"/>
        <end position="72"/>
    </location>
</feature>
<feature type="domain" description="C2H2-type" evidence="13">
    <location>
        <begin position="598"/>
        <end position="625"/>
    </location>
</feature>
<dbReference type="InterPro" id="IPR013087">
    <property type="entry name" value="Znf_C2H2_type"/>
</dbReference>
<dbReference type="FunFam" id="3.30.160.60:FF:001954">
    <property type="entry name" value="Zinc finger protein 787"/>
    <property type="match status" value="3"/>
</dbReference>
<evidence type="ECO:0000256" key="5">
    <source>
        <dbReference type="ARBA" id="ARBA00022771"/>
    </source>
</evidence>
<feature type="domain" description="C2H2-type" evidence="13">
    <location>
        <begin position="486"/>
        <end position="513"/>
    </location>
</feature>
<name>A0A4P6XU22_9ASCO</name>
<dbReference type="GO" id="GO:0001228">
    <property type="term" value="F:DNA-binding transcription activator activity, RNA polymerase II-specific"/>
    <property type="evidence" value="ECO:0007669"/>
    <property type="project" value="TreeGrafter"/>
</dbReference>
<evidence type="ECO:0000256" key="1">
    <source>
        <dbReference type="ARBA" id="ARBA00004123"/>
    </source>
</evidence>
<feature type="domain" description="C2H2-type" evidence="13">
    <location>
        <begin position="738"/>
        <end position="765"/>
    </location>
</feature>
<protein>
    <submittedName>
        <fullName evidence="14">Zn-finger</fullName>
    </submittedName>
</protein>
<feature type="domain" description="C2H2-type" evidence="13">
    <location>
        <begin position="570"/>
        <end position="597"/>
    </location>
</feature>
<feature type="domain" description="C2H2-type" evidence="13">
    <location>
        <begin position="654"/>
        <end position="681"/>
    </location>
</feature>
<keyword evidence="9" id="KW-0804">Transcription</keyword>
<evidence type="ECO:0000256" key="12">
    <source>
        <dbReference type="SAM" id="MobiDB-lite"/>
    </source>
</evidence>
<accession>A0A4P6XU22</accession>
<keyword evidence="3" id="KW-0479">Metal-binding</keyword>
<keyword evidence="10" id="KW-0539">Nucleus</keyword>
<dbReference type="GO" id="GO:0005634">
    <property type="term" value="C:nucleus"/>
    <property type="evidence" value="ECO:0007669"/>
    <property type="project" value="UniProtKB-SubCell"/>
</dbReference>
<dbReference type="Proteomes" id="UP000292447">
    <property type="component" value="Chromosome V"/>
</dbReference>
<evidence type="ECO:0000256" key="7">
    <source>
        <dbReference type="ARBA" id="ARBA00023015"/>
    </source>
</evidence>
<evidence type="ECO:0000256" key="9">
    <source>
        <dbReference type="ARBA" id="ARBA00023163"/>
    </source>
</evidence>
<keyword evidence="4" id="KW-0677">Repeat</keyword>
<dbReference type="SUPFAM" id="SSF57667">
    <property type="entry name" value="beta-beta-alpha zinc fingers"/>
    <property type="match status" value="8"/>
</dbReference>
<dbReference type="SMART" id="SM00355">
    <property type="entry name" value="ZnF_C2H2"/>
    <property type="match status" value="15"/>
</dbReference>
<evidence type="ECO:0000256" key="2">
    <source>
        <dbReference type="ARBA" id="ARBA00006991"/>
    </source>
</evidence>
<feature type="compositionally biased region" description="Polar residues" evidence="12">
    <location>
        <begin position="191"/>
        <end position="205"/>
    </location>
</feature>
<dbReference type="PROSITE" id="PS00028">
    <property type="entry name" value="ZINC_FINGER_C2H2_1"/>
    <property type="match status" value="14"/>
</dbReference>
<evidence type="ECO:0000256" key="11">
    <source>
        <dbReference type="PROSITE-ProRule" id="PRU00042"/>
    </source>
</evidence>
<dbReference type="FunFam" id="3.30.160.60:FF:002716">
    <property type="entry name" value="Zinc finger protein 212"/>
    <property type="match status" value="1"/>
</dbReference>
<feature type="domain" description="C2H2-type" evidence="13">
    <location>
        <begin position="542"/>
        <end position="569"/>
    </location>
</feature>
<keyword evidence="5 11" id="KW-0863">Zinc-finger</keyword>
<feature type="domain" description="C2H2-type" evidence="13">
    <location>
        <begin position="682"/>
        <end position="709"/>
    </location>
</feature>
<evidence type="ECO:0000259" key="13">
    <source>
        <dbReference type="PROSITE" id="PS50157"/>
    </source>
</evidence>
<feature type="region of interest" description="Disordered" evidence="12">
    <location>
        <begin position="189"/>
        <end position="260"/>
    </location>
</feature>
<feature type="domain" description="C2H2-type" evidence="13">
    <location>
        <begin position="402"/>
        <end position="429"/>
    </location>
</feature>
<feature type="domain" description="C2H2-type" evidence="13">
    <location>
        <begin position="514"/>
        <end position="541"/>
    </location>
</feature>
<sequence>MQDSRVRSGAESIAGPGAYSHANVSVSGESQRKPNFFRDRSAAKANPLARIHDSYIDTDTGAHENGADHDNPVTRVSAYSTHGAGEENRDDIALKAIESGRKRAYKDNNVGTKKGRTRRVHQADDLSGIPLTDSSSSGKHTIVSSKNQASNASDDTPISSFGTSDSYNLLEETSDDEQVVCKDLKRPCSEPGSQFLSSGEQSSKKLSVRSESPMLELKRKRDTSEFDSGPICLPLSGSKSQKEGSLPDESTSYTESRSTQGVELQKLSNVIVPIRAARKDLLISELGNPCNHSLSQDLDSGAATLQLQNDYRVDGVSRAQGKKDDLHLPSNSCADETAQRLQSTSANAVDHKSNASNHERSTQPAIGRSFVVDLVCRVCSKTCVSLSQLTIHMRSHTGEKPFACAECDKRFSHNGGLTVHMRTHTGEKPYACAECDMRFSQKGNLAKHMRSHTGEKPFAYAECDKRYSQSGHLAVHMRSHTGEKPFACAECGKAFSYNCNLTAHMRSHTGEKPFACAECDTRCSRKANLAAHMRSHTGEKPFACAECDKRFTHNYSLTKHMKIHTGKKPFACAECDKRFPRDDYLTAHMRSHTGEKPFACAECGKTFSRKQDMTVHMRSHTGEKPFACAECDTRCSRKANLAAHMRSHTGEKPFACAECDKTFSRKGDLTVHMRHHTGEKPFACIGCDKTFSRSDHLTRHMRSHTGEKPFACAECDKTFSRKDDLTVHMRLHTGEKPFACAECDKTFSRSSNLDTHMRSHTGKKPFACAECDKSFSWGDFLAVHMRSHTGGKPFACAE</sequence>
<gene>
    <name evidence="14" type="primary">MPUL0E05730</name>
    <name evidence="14" type="ORF">METSCH_E05730</name>
</gene>
<feature type="compositionally biased region" description="Basic and acidic residues" evidence="12">
    <location>
        <begin position="30"/>
        <end position="42"/>
    </location>
</feature>
<feature type="region of interest" description="Disordered" evidence="12">
    <location>
        <begin position="105"/>
        <end position="166"/>
    </location>
</feature>
<dbReference type="FunFam" id="3.30.160.60:FF:001158">
    <property type="entry name" value="zinc finger protein 22"/>
    <property type="match status" value="1"/>
</dbReference>
<feature type="domain" description="C2H2-type" evidence="13">
    <location>
        <begin position="374"/>
        <end position="401"/>
    </location>
</feature>
<dbReference type="PROSITE" id="PS50157">
    <property type="entry name" value="ZINC_FINGER_C2H2_2"/>
    <property type="match status" value="15"/>
</dbReference>
<dbReference type="Pfam" id="PF13912">
    <property type="entry name" value="zf-C2H2_6"/>
    <property type="match status" value="1"/>
</dbReference>
<evidence type="ECO:0000256" key="3">
    <source>
        <dbReference type="ARBA" id="ARBA00022723"/>
    </source>
</evidence>
<dbReference type="FunFam" id="3.30.160.60:FF:002343">
    <property type="entry name" value="Zinc finger protein 33A"/>
    <property type="match status" value="1"/>
</dbReference>
<keyword evidence="15" id="KW-1185">Reference proteome</keyword>
<evidence type="ECO:0000256" key="10">
    <source>
        <dbReference type="ARBA" id="ARBA00023242"/>
    </source>
</evidence>
<dbReference type="FunFam" id="3.30.160.60:FF:000508">
    <property type="entry name" value="Myeloid zinc finger 1"/>
    <property type="match status" value="6"/>
</dbReference>
<feature type="domain" description="C2H2-type" evidence="13">
    <location>
        <begin position="766"/>
        <end position="793"/>
    </location>
</feature>
<reference evidence="15" key="1">
    <citation type="submission" date="2019-03" db="EMBL/GenBank/DDBJ databases">
        <title>Snf2 controls pulcherriminic acid biosynthesis and connects pigmentation and antifungal activity of the yeast Metschnikowia pulcherrima.</title>
        <authorList>
            <person name="Gore-Lloyd D."/>
            <person name="Sumann I."/>
            <person name="Brachmann A.O."/>
            <person name="Schneeberger K."/>
            <person name="Ortiz-Merino R.A."/>
            <person name="Moreno-Beltran M."/>
            <person name="Schlaefli M."/>
            <person name="Kirner P."/>
            <person name="Santos Kron A."/>
            <person name="Wolfe K.H."/>
            <person name="Piel J."/>
            <person name="Ahrens C.H."/>
            <person name="Henk D."/>
            <person name="Freimoser F.M."/>
        </authorList>
    </citation>
    <scope>NUCLEOTIDE SEQUENCE [LARGE SCALE GENOMIC DNA]</scope>
    <source>
        <strain evidence="15">APC 1.2</strain>
    </source>
</reference>
<evidence type="ECO:0000313" key="15">
    <source>
        <dbReference type="Proteomes" id="UP000292447"/>
    </source>
</evidence>
<dbReference type="PANTHER" id="PTHR24376">
    <property type="entry name" value="ZINC FINGER PROTEIN"/>
    <property type="match status" value="1"/>
</dbReference>
<dbReference type="FunFam" id="3.30.160.60:FF:000100">
    <property type="entry name" value="Zinc finger 45-like"/>
    <property type="match status" value="2"/>
</dbReference>
<dbReference type="InterPro" id="IPR036236">
    <property type="entry name" value="Znf_C2H2_sf"/>
</dbReference>
<keyword evidence="7" id="KW-0805">Transcription regulation</keyword>
<dbReference type="GO" id="GO:0042802">
    <property type="term" value="F:identical protein binding"/>
    <property type="evidence" value="ECO:0007669"/>
    <property type="project" value="UniProtKB-ARBA"/>
</dbReference>
<organism evidence="14 15">
    <name type="scientific">Metschnikowia aff. pulcherrima</name>
    <dbReference type="NCBI Taxonomy" id="2163413"/>
    <lineage>
        <taxon>Eukaryota</taxon>
        <taxon>Fungi</taxon>
        <taxon>Dikarya</taxon>
        <taxon>Ascomycota</taxon>
        <taxon>Saccharomycotina</taxon>
        <taxon>Pichiomycetes</taxon>
        <taxon>Metschnikowiaceae</taxon>
        <taxon>Metschnikowia</taxon>
    </lineage>
</organism>